<evidence type="ECO:0000256" key="1">
    <source>
        <dbReference type="SAM" id="MobiDB-lite"/>
    </source>
</evidence>
<keyword evidence="3" id="KW-1185">Reference proteome</keyword>
<evidence type="ECO:0000313" key="3">
    <source>
        <dbReference type="Proteomes" id="UP000185696"/>
    </source>
</evidence>
<protein>
    <submittedName>
        <fullName evidence="2">Uncharacterized protein</fullName>
    </submittedName>
</protein>
<dbReference type="Proteomes" id="UP000185696">
    <property type="component" value="Unassembled WGS sequence"/>
</dbReference>
<accession>A0A7Z1AUT2</accession>
<dbReference type="EMBL" id="MSIF01000024">
    <property type="protein sequence ID" value="OLF05979.1"/>
    <property type="molecule type" value="Genomic_DNA"/>
</dbReference>
<dbReference type="RefSeq" id="WP_075137069.1">
    <property type="nucleotide sequence ID" value="NZ_MSIF01000024.1"/>
</dbReference>
<sequence length="134" mass="14710">MTEERPTAAQRAQELLARLADSPLGAGLRDENQRRRAVFDLLATSDTPVVRELGHELGAGNIGVRASSDVPAYREVLDSGLRRLAALDLDAVTTRIEQAMAAVPPSVQPSEPPPQPPVDDDEEFQRPIMRDYRN</sequence>
<comment type="caution">
    <text evidence="2">The sequence shown here is derived from an EMBL/GenBank/DDBJ whole genome shotgun (WGS) entry which is preliminary data.</text>
</comment>
<feature type="region of interest" description="Disordered" evidence="1">
    <location>
        <begin position="101"/>
        <end position="134"/>
    </location>
</feature>
<feature type="compositionally biased region" description="Pro residues" evidence="1">
    <location>
        <begin position="106"/>
        <end position="117"/>
    </location>
</feature>
<dbReference type="AlphaFoldDB" id="A0A7Z1AUT2"/>
<reference evidence="2 3" key="1">
    <citation type="submission" date="2016-12" db="EMBL/GenBank/DDBJ databases">
        <title>The draft genome sequence of Actinophytocola xinjiangensis.</title>
        <authorList>
            <person name="Wang W."/>
            <person name="Yuan L."/>
        </authorList>
    </citation>
    <scope>NUCLEOTIDE SEQUENCE [LARGE SCALE GENOMIC DNA]</scope>
    <source>
        <strain evidence="2 3">CGMCC 4.4663</strain>
    </source>
</reference>
<evidence type="ECO:0000313" key="2">
    <source>
        <dbReference type="EMBL" id="OLF05979.1"/>
    </source>
</evidence>
<feature type="compositionally biased region" description="Basic and acidic residues" evidence="1">
    <location>
        <begin position="124"/>
        <end position="134"/>
    </location>
</feature>
<proteinExistence type="predicted"/>
<organism evidence="2 3">
    <name type="scientific">Actinophytocola xinjiangensis</name>
    <dbReference type="NCBI Taxonomy" id="485602"/>
    <lineage>
        <taxon>Bacteria</taxon>
        <taxon>Bacillati</taxon>
        <taxon>Actinomycetota</taxon>
        <taxon>Actinomycetes</taxon>
        <taxon>Pseudonocardiales</taxon>
        <taxon>Pseudonocardiaceae</taxon>
    </lineage>
</organism>
<name>A0A7Z1AUT2_9PSEU</name>
<gene>
    <name evidence="2" type="ORF">BLA60_33525</name>
</gene>